<keyword evidence="11" id="KW-1185">Reference proteome</keyword>
<dbReference type="PROSITE" id="PS50110">
    <property type="entry name" value="RESPONSE_REGULATORY"/>
    <property type="match status" value="1"/>
</dbReference>
<comment type="subcellular location">
    <subcellularLocation>
        <location evidence="5">Cytoplasm</location>
    </subcellularLocation>
</comment>
<evidence type="ECO:0000256" key="1">
    <source>
        <dbReference type="ARBA" id="ARBA00022490"/>
    </source>
</evidence>
<dbReference type="SUPFAM" id="SSF52738">
    <property type="entry name" value="Methylesterase CheB, C-terminal domain"/>
    <property type="match status" value="1"/>
</dbReference>
<comment type="function">
    <text evidence="5">Involved in chemotaxis. Part of a chemotaxis signal transduction system that modulates chemotaxis in response to various stimuli. Catalyzes the demethylation of specific methylglutamate residues introduced into the chemoreceptors (methyl-accepting chemotaxis proteins or MCP) by CheR. Also mediates the irreversible deamidation of specific glutamine residues to glutamic acid.</text>
</comment>
<dbReference type="CDD" id="cd17541">
    <property type="entry name" value="REC_CheB-like"/>
    <property type="match status" value="1"/>
</dbReference>
<reference evidence="10 11" key="1">
    <citation type="submission" date="2019-08" db="EMBL/GenBank/DDBJ databases">
        <authorList>
            <person name="Ye J."/>
        </authorList>
    </citation>
    <scope>NUCLEOTIDE SEQUENCE [LARGE SCALE GENOMIC DNA]</scope>
    <source>
        <strain evidence="10 11">TK008</strain>
    </source>
</reference>
<dbReference type="Proteomes" id="UP000321562">
    <property type="component" value="Unassembled WGS sequence"/>
</dbReference>
<dbReference type="PANTHER" id="PTHR42872">
    <property type="entry name" value="PROTEIN-GLUTAMATE METHYLESTERASE/PROTEIN-GLUTAMINE GLUTAMINASE"/>
    <property type="match status" value="1"/>
</dbReference>
<evidence type="ECO:0000313" key="11">
    <source>
        <dbReference type="Proteomes" id="UP000321562"/>
    </source>
</evidence>
<dbReference type="InterPro" id="IPR035909">
    <property type="entry name" value="CheB_C"/>
</dbReference>
<dbReference type="HAMAP" id="MF_00099">
    <property type="entry name" value="CheB_chemtxs"/>
    <property type="match status" value="1"/>
</dbReference>
<dbReference type="InterPro" id="IPR001789">
    <property type="entry name" value="Sig_transdc_resp-reg_receiver"/>
</dbReference>
<evidence type="ECO:0000259" key="9">
    <source>
        <dbReference type="PROSITE" id="PS50122"/>
    </source>
</evidence>
<evidence type="ECO:0000259" key="8">
    <source>
        <dbReference type="PROSITE" id="PS50110"/>
    </source>
</evidence>
<comment type="similarity">
    <text evidence="5">Belongs to the CheB family.</text>
</comment>
<dbReference type="PIRSF" id="PIRSF000876">
    <property type="entry name" value="RR_chemtxs_CheB"/>
    <property type="match status" value="1"/>
</dbReference>
<dbReference type="GO" id="GO:0005737">
    <property type="term" value="C:cytoplasm"/>
    <property type="evidence" value="ECO:0007669"/>
    <property type="project" value="UniProtKB-SubCell"/>
</dbReference>
<evidence type="ECO:0000256" key="2">
    <source>
        <dbReference type="ARBA" id="ARBA00022500"/>
    </source>
</evidence>
<dbReference type="GO" id="GO:0032259">
    <property type="term" value="P:methylation"/>
    <property type="evidence" value="ECO:0007669"/>
    <property type="project" value="UniProtKB-KW"/>
</dbReference>
<dbReference type="Pfam" id="PF01339">
    <property type="entry name" value="CheB_methylest"/>
    <property type="match status" value="1"/>
</dbReference>
<feature type="domain" description="CheB-type methylesterase" evidence="9">
    <location>
        <begin position="142"/>
        <end position="341"/>
    </location>
</feature>
<gene>
    <name evidence="5 10" type="primary">cheB</name>
    <name evidence="10" type="ORF">FQV27_02505</name>
</gene>
<evidence type="ECO:0000256" key="6">
    <source>
        <dbReference type="PROSITE-ProRule" id="PRU00050"/>
    </source>
</evidence>
<comment type="PTM">
    <text evidence="5">Phosphorylated by CheA. Phosphorylation of the N-terminal regulatory domain activates the methylesterase activity.</text>
</comment>
<protein>
    <recommendedName>
        <fullName evidence="5">Protein-glutamate methylesterase/protein-glutamine glutaminase</fullName>
        <ecNumber evidence="5">3.1.1.61</ecNumber>
        <ecNumber evidence="5">3.5.1.44</ecNumber>
    </recommendedName>
</protein>
<feature type="domain" description="Response regulatory" evidence="8">
    <location>
        <begin position="5"/>
        <end position="122"/>
    </location>
</feature>
<evidence type="ECO:0000256" key="3">
    <source>
        <dbReference type="ARBA" id="ARBA00022801"/>
    </source>
</evidence>
<evidence type="ECO:0000256" key="5">
    <source>
        <dbReference type="HAMAP-Rule" id="MF_00099"/>
    </source>
</evidence>
<feature type="active site" evidence="5 6">
    <location>
        <position position="162"/>
    </location>
</feature>
<dbReference type="EC" id="3.5.1.44" evidence="5"/>
<name>A0A5C6S8N7_9RHOB</name>
<sequence>MTPVRVLIIDDSATMRRLIQMRLRSDSRIEVVGEASNTFEAKAAIDILAPDVLTLDVEMPGQSGLDFLVEMMRKKPMPVIMISSETQRGSTAALEALSRGAVDCLGKPRVGDSVSAFADLPGLVIAASTARLLSGRPVPAVPAPAAMRRFEWSRKIVLIGASTGGVDALETIFARMPENCPPTLVTQHMPSGFLAKFAQRMNARYAPEIRLAENNAPLQQGTIQIAPGGDFHLCISTGLRQRCLLTASEKVHGHRPSVDVLFDSARPIADRIVAVLLTGMGQDGAQGMLNLRRAGAICLAQDEESSVVWGMPRTAWQNGGAERLVSLNAMAAELLAATELTMRRDRALP</sequence>
<keyword evidence="1 5" id="KW-0963">Cytoplasm</keyword>
<dbReference type="Gene3D" id="3.40.50.180">
    <property type="entry name" value="Methylesterase CheB, C-terminal domain"/>
    <property type="match status" value="1"/>
</dbReference>
<dbReference type="NCBIfam" id="NF001965">
    <property type="entry name" value="PRK00742.1"/>
    <property type="match status" value="1"/>
</dbReference>
<dbReference type="PROSITE" id="PS50122">
    <property type="entry name" value="CHEB"/>
    <property type="match status" value="1"/>
</dbReference>
<dbReference type="GO" id="GO:0006935">
    <property type="term" value="P:chemotaxis"/>
    <property type="evidence" value="ECO:0007669"/>
    <property type="project" value="UniProtKB-UniRule"/>
</dbReference>
<dbReference type="GO" id="GO:0050568">
    <property type="term" value="F:protein-glutamine glutaminase activity"/>
    <property type="evidence" value="ECO:0007669"/>
    <property type="project" value="UniProtKB-UniRule"/>
</dbReference>
<dbReference type="GO" id="GO:0000156">
    <property type="term" value="F:phosphorelay response regulator activity"/>
    <property type="evidence" value="ECO:0007669"/>
    <property type="project" value="InterPro"/>
</dbReference>
<comment type="catalytic activity">
    <reaction evidence="5">
        <text>L-glutaminyl-[protein] + H2O = L-glutamyl-[protein] + NH4(+)</text>
        <dbReference type="Rhea" id="RHEA:16441"/>
        <dbReference type="Rhea" id="RHEA-COMP:10207"/>
        <dbReference type="Rhea" id="RHEA-COMP:10208"/>
        <dbReference type="ChEBI" id="CHEBI:15377"/>
        <dbReference type="ChEBI" id="CHEBI:28938"/>
        <dbReference type="ChEBI" id="CHEBI:29973"/>
        <dbReference type="ChEBI" id="CHEBI:30011"/>
        <dbReference type="EC" id="3.5.1.44"/>
    </reaction>
</comment>
<dbReference type="EC" id="3.1.1.61" evidence="5"/>
<organism evidence="10 11">
    <name type="scientific">Paracoccus aurantiacus</name>
    <dbReference type="NCBI Taxonomy" id="2599412"/>
    <lineage>
        <taxon>Bacteria</taxon>
        <taxon>Pseudomonadati</taxon>
        <taxon>Pseudomonadota</taxon>
        <taxon>Alphaproteobacteria</taxon>
        <taxon>Rhodobacterales</taxon>
        <taxon>Paracoccaceae</taxon>
        <taxon>Paracoccus</taxon>
    </lineage>
</organism>
<dbReference type="SUPFAM" id="SSF52172">
    <property type="entry name" value="CheY-like"/>
    <property type="match status" value="1"/>
</dbReference>
<dbReference type="GO" id="GO:0008168">
    <property type="term" value="F:methyltransferase activity"/>
    <property type="evidence" value="ECO:0007669"/>
    <property type="project" value="UniProtKB-KW"/>
</dbReference>
<dbReference type="Pfam" id="PF00072">
    <property type="entry name" value="Response_reg"/>
    <property type="match status" value="1"/>
</dbReference>
<dbReference type="Gene3D" id="3.40.50.2300">
    <property type="match status" value="1"/>
</dbReference>
<comment type="catalytic activity">
    <reaction evidence="4 5">
        <text>[protein]-L-glutamate 5-O-methyl ester + H2O = L-glutamyl-[protein] + methanol + H(+)</text>
        <dbReference type="Rhea" id="RHEA:23236"/>
        <dbReference type="Rhea" id="RHEA-COMP:10208"/>
        <dbReference type="Rhea" id="RHEA-COMP:10311"/>
        <dbReference type="ChEBI" id="CHEBI:15377"/>
        <dbReference type="ChEBI" id="CHEBI:15378"/>
        <dbReference type="ChEBI" id="CHEBI:17790"/>
        <dbReference type="ChEBI" id="CHEBI:29973"/>
        <dbReference type="ChEBI" id="CHEBI:82795"/>
        <dbReference type="EC" id="3.1.1.61"/>
    </reaction>
</comment>
<evidence type="ECO:0000313" key="10">
    <source>
        <dbReference type="EMBL" id="TXB70748.1"/>
    </source>
</evidence>
<keyword evidence="5 7" id="KW-0597">Phosphoprotein</keyword>
<keyword evidence="2 5" id="KW-0145">Chemotaxis</keyword>
<dbReference type="OrthoDB" id="9793421at2"/>
<feature type="active site" evidence="5 6">
    <location>
        <position position="283"/>
    </location>
</feature>
<evidence type="ECO:0000256" key="7">
    <source>
        <dbReference type="PROSITE-ProRule" id="PRU00169"/>
    </source>
</evidence>
<evidence type="ECO:0000256" key="4">
    <source>
        <dbReference type="ARBA" id="ARBA00048267"/>
    </source>
</evidence>
<comment type="caution">
    <text evidence="10">The sequence shown here is derived from an EMBL/GenBank/DDBJ whole genome shotgun (WGS) entry which is preliminary data.</text>
</comment>
<dbReference type="InterPro" id="IPR011006">
    <property type="entry name" value="CheY-like_superfamily"/>
</dbReference>
<feature type="active site" evidence="5 6">
    <location>
        <position position="188"/>
    </location>
</feature>
<comment type="domain">
    <text evidence="5">Contains a C-terminal catalytic domain, and an N-terminal region which modulates catalytic activity.</text>
</comment>
<dbReference type="PANTHER" id="PTHR42872:SF6">
    <property type="entry name" value="PROTEIN-GLUTAMATE METHYLESTERASE_PROTEIN-GLUTAMINE GLUTAMINASE"/>
    <property type="match status" value="1"/>
</dbReference>
<keyword evidence="10" id="KW-0489">Methyltransferase</keyword>
<dbReference type="EMBL" id="VOPL01000001">
    <property type="protein sequence ID" value="TXB70748.1"/>
    <property type="molecule type" value="Genomic_DNA"/>
</dbReference>
<dbReference type="InterPro" id="IPR000673">
    <property type="entry name" value="Sig_transdc_resp-reg_Me-estase"/>
</dbReference>
<dbReference type="SMART" id="SM00448">
    <property type="entry name" value="REC"/>
    <property type="match status" value="1"/>
</dbReference>
<dbReference type="InterPro" id="IPR008248">
    <property type="entry name" value="CheB-like"/>
</dbReference>
<keyword evidence="10" id="KW-0808">Transferase</keyword>
<dbReference type="CDD" id="cd16432">
    <property type="entry name" value="CheB_Rec"/>
    <property type="match status" value="1"/>
</dbReference>
<dbReference type="RefSeq" id="WP_147096233.1">
    <property type="nucleotide sequence ID" value="NZ_JBHUFH010000002.1"/>
</dbReference>
<proteinExistence type="inferred from homology"/>
<feature type="modified residue" description="4-aspartylphosphate" evidence="5 7">
    <location>
        <position position="56"/>
    </location>
</feature>
<keyword evidence="3 5" id="KW-0378">Hydrolase</keyword>
<dbReference type="AlphaFoldDB" id="A0A5C6S8N7"/>
<dbReference type="GO" id="GO:0008984">
    <property type="term" value="F:protein-glutamate methylesterase activity"/>
    <property type="evidence" value="ECO:0007669"/>
    <property type="project" value="UniProtKB-UniRule"/>
</dbReference>
<accession>A0A5C6S8N7</accession>